<keyword evidence="10" id="KW-0067">ATP-binding</keyword>
<feature type="domain" description="Aminoacyl-transfer RNA synthetases class-II family profile" evidence="17">
    <location>
        <begin position="260"/>
        <end position="609"/>
    </location>
</feature>
<evidence type="ECO:0000256" key="10">
    <source>
        <dbReference type="ARBA" id="ARBA00022840"/>
    </source>
</evidence>
<evidence type="ECO:0000256" key="14">
    <source>
        <dbReference type="ARBA" id="ARBA00048436"/>
    </source>
</evidence>
<evidence type="ECO:0000256" key="9">
    <source>
        <dbReference type="ARBA" id="ARBA00022741"/>
    </source>
</evidence>
<dbReference type="InterPro" id="IPR045864">
    <property type="entry name" value="aa-tRNA-synth_II/BPL/LPL"/>
</dbReference>
<dbReference type="InterPro" id="IPR002314">
    <property type="entry name" value="aa-tRNA-synt_IIb"/>
</dbReference>
<dbReference type="InterPro" id="IPR027031">
    <property type="entry name" value="Gly-tRNA_synthase/POLG2"/>
</dbReference>
<dbReference type="SUPFAM" id="SSF55681">
    <property type="entry name" value="Class II aaRS and biotin synthetases"/>
    <property type="match status" value="1"/>
</dbReference>
<dbReference type="Gene3D" id="3.30.930.10">
    <property type="entry name" value="Bira Bifunctional Protein, Domain 2"/>
    <property type="match status" value="1"/>
</dbReference>
<comment type="similarity">
    <text evidence="2">Belongs to the class-II aminoacyl-tRNA synthetase family.</text>
</comment>
<proteinExistence type="inferred from homology"/>
<evidence type="ECO:0000313" key="20">
    <source>
        <dbReference type="WBParaSite" id="L893_g11226.t1"/>
    </source>
</evidence>
<organism evidence="19 20">
    <name type="scientific">Steinernema glaseri</name>
    <dbReference type="NCBI Taxonomy" id="37863"/>
    <lineage>
        <taxon>Eukaryota</taxon>
        <taxon>Metazoa</taxon>
        <taxon>Ecdysozoa</taxon>
        <taxon>Nematoda</taxon>
        <taxon>Chromadorea</taxon>
        <taxon>Rhabditida</taxon>
        <taxon>Tylenchina</taxon>
        <taxon>Panagrolaimomorpha</taxon>
        <taxon>Strongyloidoidea</taxon>
        <taxon>Steinernematidae</taxon>
        <taxon>Steinernema</taxon>
    </lineage>
</organism>
<keyword evidence="19" id="KW-1185">Reference proteome</keyword>
<dbReference type="PROSITE" id="PS00762">
    <property type="entry name" value="WHEP_TRS_1"/>
    <property type="match status" value="1"/>
</dbReference>
<dbReference type="GO" id="GO:0070150">
    <property type="term" value="P:mitochondrial glycyl-tRNA aminoacylation"/>
    <property type="evidence" value="ECO:0007669"/>
    <property type="project" value="TreeGrafter"/>
</dbReference>
<dbReference type="PANTHER" id="PTHR10745">
    <property type="entry name" value="GLYCYL-TRNA SYNTHETASE/DNA POLYMERASE SUBUNIT GAMMA-2"/>
    <property type="match status" value="1"/>
</dbReference>
<evidence type="ECO:0000256" key="2">
    <source>
        <dbReference type="ARBA" id="ARBA00008226"/>
    </source>
</evidence>
<comment type="catalytic activity">
    <reaction evidence="15">
        <text>tRNA(Gly) + glycine + ATP = glycyl-tRNA(Gly) + AMP + diphosphate</text>
        <dbReference type="Rhea" id="RHEA:16013"/>
        <dbReference type="Rhea" id="RHEA-COMP:9664"/>
        <dbReference type="Rhea" id="RHEA-COMP:9683"/>
        <dbReference type="ChEBI" id="CHEBI:30616"/>
        <dbReference type="ChEBI" id="CHEBI:33019"/>
        <dbReference type="ChEBI" id="CHEBI:57305"/>
        <dbReference type="ChEBI" id="CHEBI:78442"/>
        <dbReference type="ChEBI" id="CHEBI:78522"/>
        <dbReference type="ChEBI" id="CHEBI:456215"/>
        <dbReference type="EC" id="6.1.1.14"/>
    </reaction>
    <physiologicalReaction direction="left-to-right" evidence="15">
        <dbReference type="Rhea" id="RHEA:16014"/>
    </physiologicalReaction>
</comment>
<dbReference type="PRINTS" id="PR01043">
    <property type="entry name" value="TRNASYNTHGLY"/>
</dbReference>
<dbReference type="GO" id="GO:0004820">
    <property type="term" value="F:glycine-tRNA ligase activity"/>
    <property type="evidence" value="ECO:0007669"/>
    <property type="project" value="UniProtKB-EC"/>
</dbReference>
<dbReference type="SMART" id="SM00991">
    <property type="entry name" value="WHEP-TRS"/>
    <property type="match status" value="1"/>
</dbReference>
<dbReference type="AlphaFoldDB" id="A0A1I7XZL0"/>
<accession>A0A1I7XZL0</accession>
<dbReference type="InterPro" id="IPR036621">
    <property type="entry name" value="Anticodon-bd_dom_sf"/>
</dbReference>
<dbReference type="Pfam" id="PF00587">
    <property type="entry name" value="tRNA-synt_2b"/>
    <property type="match status" value="1"/>
</dbReference>
<evidence type="ECO:0000313" key="19">
    <source>
        <dbReference type="Proteomes" id="UP000095287"/>
    </source>
</evidence>
<evidence type="ECO:0000256" key="6">
    <source>
        <dbReference type="ARBA" id="ARBA00022490"/>
    </source>
</evidence>
<evidence type="ECO:0000256" key="12">
    <source>
        <dbReference type="ARBA" id="ARBA00023146"/>
    </source>
</evidence>
<dbReference type="CDD" id="cd00774">
    <property type="entry name" value="GlyRS-like_core"/>
    <property type="match status" value="1"/>
</dbReference>
<keyword evidence="12" id="KW-0030">Aminoacyl-tRNA synthetase</keyword>
<dbReference type="Pfam" id="PF03129">
    <property type="entry name" value="HGTP_anticodon"/>
    <property type="match status" value="1"/>
</dbReference>
<comment type="catalytic activity">
    <reaction evidence="14">
        <text>2 ATP + H(+) = P(1),P(4)-bis(5'-adenosyl) tetraphosphate + diphosphate</text>
        <dbReference type="Rhea" id="RHEA:34935"/>
        <dbReference type="ChEBI" id="CHEBI:15378"/>
        <dbReference type="ChEBI" id="CHEBI:30616"/>
        <dbReference type="ChEBI" id="CHEBI:33019"/>
        <dbReference type="ChEBI" id="CHEBI:58141"/>
    </reaction>
    <physiologicalReaction direction="left-to-right" evidence="14">
        <dbReference type="Rhea" id="RHEA:34936"/>
    </physiologicalReaction>
</comment>
<dbReference type="InterPro" id="IPR006195">
    <property type="entry name" value="aa-tRNA-synth_II"/>
</dbReference>
<keyword evidence="6" id="KW-0963">Cytoplasm</keyword>
<dbReference type="NCBIfam" id="TIGR00389">
    <property type="entry name" value="glyS_dimeric"/>
    <property type="match status" value="1"/>
</dbReference>
<evidence type="ECO:0000256" key="4">
    <source>
        <dbReference type="ARBA" id="ARBA00012829"/>
    </source>
</evidence>
<keyword evidence="7" id="KW-0436">Ligase</keyword>
<evidence type="ECO:0000256" key="5">
    <source>
        <dbReference type="ARBA" id="ARBA00019404"/>
    </source>
</evidence>
<dbReference type="Gene3D" id="3.30.720.200">
    <property type="match status" value="1"/>
</dbReference>
<dbReference type="FunFam" id="3.40.50.800:FF:000004">
    <property type="entry name" value="Glycine--tRNA ligase 2"/>
    <property type="match status" value="1"/>
</dbReference>
<dbReference type="SUPFAM" id="SSF52954">
    <property type="entry name" value="Class II aaRS ABD-related"/>
    <property type="match status" value="1"/>
</dbReference>
<evidence type="ECO:0000256" key="11">
    <source>
        <dbReference type="ARBA" id="ARBA00022917"/>
    </source>
</evidence>
<dbReference type="Proteomes" id="UP000095287">
    <property type="component" value="Unplaced"/>
</dbReference>
<evidence type="ECO:0000256" key="7">
    <source>
        <dbReference type="ARBA" id="ARBA00022598"/>
    </source>
</evidence>
<protein>
    <recommendedName>
        <fullName evidence="5">Glycine--tRNA ligase</fullName>
        <ecNumber evidence="4">6.1.1.14</ecNumber>
    </recommendedName>
    <alternativeName>
        <fullName evidence="13">Diadenosine tetraphosphate synthetase</fullName>
    </alternativeName>
    <alternativeName>
        <fullName evidence="16">Glycyl-tRNA synthetase</fullName>
    </alternativeName>
</protein>
<dbReference type="GO" id="GO:0005524">
    <property type="term" value="F:ATP binding"/>
    <property type="evidence" value="ECO:0007669"/>
    <property type="project" value="UniProtKB-KW"/>
</dbReference>
<dbReference type="GO" id="GO:0005739">
    <property type="term" value="C:mitochondrion"/>
    <property type="evidence" value="ECO:0007669"/>
    <property type="project" value="TreeGrafter"/>
</dbReference>
<dbReference type="FunFam" id="3.30.40.230:FF:000001">
    <property type="entry name" value="Glycine--tRNA ligase"/>
    <property type="match status" value="1"/>
</dbReference>
<dbReference type="GO" id="GO:0016740">
    <property type="term" value="F:transferase activity"/>
    <property type="evidence" value="ECO:0007669"/>
    <property type="project" value="UniProtKB-KW"/>
</dbReference>
<dbReference type="EC" id="6.1.1.14" evidence="4"/>
<dbReference type="Gene3D" id="1.10.287.10">
    <property type="entry name" value="S15/NS1, RNA-binding"/>
    <property type="match status" value="1"/>
</dbReference>
<dbReference type="FunFam" id="3.30.720.200:FF:000001">
    <property type="entry name" value="Glycine--tRNA ligase 2"/>
    <property type="match status" value="1"/>
</dbReference>
<evidence type="ECO:0000256" key="13">
    <source>
        <dbReference type="ARBA" id="ARBA00030057"/>
    </source>
</evidence>
<dbReference type="CDD" id="cd00858">
    <property type="entry name" value="GlyRS_anticodon"/>
    <property type="match status" value="1"/>
</dbReference>
<keyword evidence="11" id="KW-0648">Protein biosynthesis</keyword>
<dbReference type="NCBIfam" id="NF003211">
    <property type="entry name" value="PRK04173.1"/>
    <property type="match status" value="1"/>
</dbReference>
<comment type="subcellular location">
    <subcellularLocation>
        <location evidence="1">Cytoplasm</location>
    </subcellularLocation>
</comment>
<evidence type="ECO:0000256" key="1">
    <source>
        <dbReference type="ARBA" id="ARBA00004496"/>
    </source>
</evidence>
<dbReference type="InterPro" id="IPR004154">
    <property type="entry name" value="Anticodon-bd"/>
</dbReference>
<reference evidence="20" key="1">
    <citation type="submission" date="2016-11" db="UniProtKB">
        <authorList>
            <consortium name="WormBaseParasite"/>
        </authorList>
    </citation>
    <scope>IDENTIFICATION</scope>
</reference>
<name>A0A1I7XZL0_9BILA</name>
<keyword evidence="8" id="KW-0808">Transferase</keyword>
<evidence type="ECO:0000259" key="17">
    <source>
        <dbReference type="PROSITE" id="PS50862"/>
    </source>
</evidence>
<dbReference type="PROSITE" id="PS50862">
    <property type="entry name" value="AA_TRNA_LIGASE_II"/>
    <property type="match status" value="1"/>
</dbReference>
<dbReference type="InterPro" id="IPR033731">
    <property type="entry name" value="GlyRS-like_core"/>
</dbReference>
<keyword evidence="9" id="KW-0547">Nucleotide-binding</keyword>
<dbReference type="InterPro" id="IPR002315">
    <property type="entry name" value="tRNA-synt_gly"/>
</dbReference>
<evidence type="ECO:0000259" key="18">
    <source>
        <dbReference type="PROSITE" id="PS51185"/>
    </source>
</evidence>
<dbReference type="Gene3D" id="3.40.50.800">
    <property type="entry name" value="Anticodon-binding domain"/>
    <property type="match status" value="1"/>
</dbReference>
<evidence type="ECO:0000256" key="3">
    <source>
        <dbReference type="ARBA" id="ARBA00011738"/>
    </source>
</evidence>
<dbReference type="Pfam" id="PF00458">
    <property type="entry name" value="WHEP-TRS"/>
    <property type="match status" value="1"/>
</dbReference>
<feature type="domain" description="WHEP-TRS" evidence="18">
    <location>
        <begin position="61"/>
        <end position="117"/>
    </location>
</feature>
<dbReference type="PROSITE" id="PS51185">
    <property type="entry name" value="WHEP_TRS_2"/>
    <property type="match status" value="1"/>
</dbReference>
<comment type="subunit">
    <text evidence="3">Homodimer.</text>
</comment>
<evidence type="ECO:0000256" key="15">
    <source>
        <dbReference type="ARBA" id="ARBA00049523"/>
    </source>
</evidence>
<evidence type="ECO:0000256" key="16">
    <source>
        <dbReference type="ARBA" id="ARBA00078924"/>
    </source>
</evidence>
<dbReference type="Gene3D" id="3.30.40.230">
    <property type="match status" value="1"/>
</dbReference>
<dbReference type="PANTHER" id="PTHR10745:SF0">
    <property type="entry name" value="GLYCINE--TRNA LIGASE"/>
    <property type="match status" value="1"/>
</dbReference>
<evidence type="ECO:0000256" key="8">
    <source>
        <dbReference type="ARBA" id="ARBA00022679"/>
    </source>
</evidence>
<dbReference type="WBParaSite" id="L893_g11226.t1">
    <property type="protein sequence ID" value="L893_g11226.t1"/>
    <property type="gene ID" value="L893_g11226"/>
</dbReference>
<dbReference type="FunFam" id="3.30.930.10:FF:000010">
    <property type="entry name" value="Glycyl-tRNA synthetase 1"/>
    <property type="match status" value="1"/>
</dbReference>
<sequence>MFRILSRIPSVCFEATRVLSLSASAAIKVTPPDLSQRFSKKRRHKRSDLLRIMATPEIEKQLEPLRLAVKEYGDKIRALKEQGASKNEIAPLVVELKARKKRLEDRELELAPIDEGFQRERLEDLLKRRFFYDQSFAIYGGVTGLYDFGPMGCSMKKNMLDLWRRHFVLEDEMLEVECSALTPEPVLKASGHVERFADWMVKDVEKGDCHRADHLIKDFCEKQLQDAKTSEETRAGLTDVLAKLEGFDNKDMWAVIQKYNIKSPTTGNDLSEPVAFNMMFATQIGPTGDMKAFLRPETAQGIFLNFKRLLEFNQGKLPFAAAQIGSGFRNEISPRQGLIRVREFTMCEIEHFVDPAHKDYPKFEEVKDVELMLLSACNQMDGKGAEKMAVGAAVSAGIIDNETLGYFMARTHLYLIRVGIDPQKLRFRQHLANEMAHYAKDCWDAECLTSYGWIECVGNADRSCFDLEQHTKATKVKLVAEKKLPEPKMVSVVEAMPNKAAIGKAYKADAKKIIAALEELTTAQVEELDKIVTSGGTYSLEVEGFEKPLEFTSSLVSVKRYEKKVHVEEVVPSVIEPSFGIGRIMYSVLEHSFRMRDGDEKRTFLALKPTVAPINCALLPISSNARLEPIVARVKRELTKNGISCKLDDSSGSIGRRYARTDEIGIPFGITVDFESEAEPQTVTLRHSESMKQIRLEISELADLVQKLSNETMTWADAQKKYPAFETKESE</sequence>
<dbReference type="InterPro" id="IPR000738">
    <property type="entry name" value="WHEP-TRS_dom"/>
</dbReference>